<dbReference type="SUPFAM" id="SSF55961">
    <property type="entry name" value="Bet v1-like"/>
    <property type="match status" value="1"/>
</dbReference>
<keyword evidence="2" id="KW-0001">2Fe-2S</keyword>
<comment type="cofactor">
    <cofactor evidence="1">
        <name>Fe cation</name>
        <dbReference type="ChEBI" id="CHEBI:24875"/>
    </cofactor>
</comment>
<dbReference type="InterPro" id="IPR001663">
    <property type="entry name" value="Rng_hydr_dOase-A"/>
</dbReference>
<evidence type="ECO:0000256" key="4">
    <source>
        <dbReference type="ARBA" id="ARBA00023002"/>
    </source>
</evidence>
<keyword evidence="3" id="KW-0479">Metal-binding</keyword>
<dbReference type="PANTHER" id="PTHR43756">
    <property type="entry name" value="CHOLINE MONOOXYGENASE, CHLOROPLASTIC"/>
    <property type="match status" value="1"/>
</dbReference>
<dbReference type="GO" id="GO:0016705">
    <property type="term" value="F:oxidoreductase activity, acting on paired donors, with incorporation or reduction of molecular oxygen"/>
    <property type="evidence" value="ECO:0007669"/>
    <property type="project" value="UniProtKB-ARBA"/>
</dbReference>
<sequence length="477" mass="54780">MTELDDAAAHRSRRSRGMSYQEVLDTDTHEVPPVLRLQSDSFLGDHDVPVDRFIDRAYHELEKKRLWPFVWQMACREEEIPNPGDTCVYDIVDTSILVVRTEDGVIKAYYNVCQHQGRRLRDHDGPADEFRCPYHGWCWHLDGTLRRVPSRWDYPTVKRESFSLKEVRAETWGGFVFVNMDPEAQPLLEFLGDIDQHFERYPLEDRFIAAHTVKYLECNWKTAQEAFMEGYHTIATHPQILAATGDEMGQYDAFGNYSRAINITGIASPSLRWTPTANDMAALAFNTGDPTDDDRGLVPDGMSFREWGAQAGREQLRPVLGDAVDELCDSELMDAFFFTVFPNFHPWAAYNQIVYRFRPYGDEHEKSIMDTYILAPFSGERPPPAKPHILDFDESHLDAPELGALAEIFYQDELNMPQVQRGMHTLRKVKPSGVTYGVYQYNKIRHFHNLYEDYLGVGKDGETREEDTVAGTGKEGS</sequence>
<name>A0A6I4MGF9_9ACTN</name>
<accession>A0A6I4MGF9</accession>
<keyword evidence="6" id="KW-0411">Iron-sulfur</keyword>
<dbReference type="EMBL" id="WBMS02000031">
    <property type="protein sequence ID" value="MWA04872.1"/>
    <property type="molecule type" value="Genomic_DNA"/>
</dbReference>
<dbReference type="Pfam" id="PF00848">
    <property type="entry name" value="Ring_hydroxyl_A"/>
    <property type="match status" value="1"/>
</dbReference>
<dbReference type="Gene3D" id="2.102.10.10">
    <property type="entry name" value="Rieske [2Fe-2S] iron-sulphur domain"/>
    <property type="match status" value="1"/>
</dbReference>
<protein>
    <submittedName>
        <fullName evidence="9">Rieske 2Fe-2S domain-containing protein</fullName>
    </submittedName>
</protein>
<dbReference type="AlphaFoldDB" id="A0A6I4MGF9"/>
<gene>
    <name evidence="9" type="ORF">F8568_031790</name>
</gene>
<dbReference type="PROSITE" id="PS51296">
    <property type="entry name" value="RIESKE"/>
    <property type="match status" value="1"/>
</dbReference>
<keyword evidence="10" id="KW-1185">Reference proteome</keyword>
<feature type="domain" description="Rieske" evidence="8">
    <location>
        <begin position="71"/>
        <end position="178"/>
    </location>
</feature>
<dbReference type="Proteomes" id="UP000462055">
    <property type="component" value="Unassembled WGS sequence"/>
</dbReference>
<dbReference type="RefSeq" id="WP_151597373.1">
    <property type="nucleotide sequence ID" value="NZ_WBMS02000031.1"/>
</dbReference>
<reference evidence="9" key="1">
    <citation type="submission" date="2019-12" db="EMBL/GenBank/DDBJ databases">
        <title>Actinomadura physcomitrii sp. nov., a novel actinomycete isolated from moss [Physcomitrium sphaericum (Ludw) Fuernr].</title>
        <authorList>
            <person name="Zhuang X."/>
        </authorList>
    </citation>
    <scope>NUCLEOTIDE SEQUENCE [LARGE SCALE GENOMIC DNA]</scope>
    <source>
        <strain evidence="9">LD22</strain>
    </source>
</reference>
<dbReference type="Gene3D" id="3.90.380.10">
    <property type="entry name" value="Naphthalene 1,2-dioxygenase Alpha Subunit, Chain A, domain 1"/>
    <property type="match status" value="1"/>
</dbReference>
<dbReference type="InterPro" id="IPR017941">
    <property type="entry name" value="Rieske_2Fe-2S"/>
</dbReference>
<proteinExistence type="predicted"/>
<keyword evidence="4" id="KW-0560">Oxidoreductase</keyword>
<evidence type="ECO:0000313" key="9">
    <source>
        <dbReference type="EMBL" id="MWA04872.1"/>
    </source>
</evidence>
<dbReference type="GO" id="GO:0051537">
    <property type="term" value="F:2 iron, 2 sulfur cluster binding"/>
    <property type="evidence" value="ECO:0007669"/>
    <property type="project" value="UniProtKB-KW"/>
</dbReference>
<dbReference type="GO" id="GO:0004497">
    <property type="term" value="F:monooxygenase activity"/>
    <property type="evidence" value="ECO:0007669"/>
    <property type="project" value="UniProtKB-ARBA"/>
</dbReference>
<dbReference type="CDD" id="cd03469">
    <property type="entry name" value="Rieske_RO_Alpha_N"/>
    <property type="match status" value="1"/>
</dbReference>
<dbReference type="CDD" id="cd08882">
    <property type="entry name" value="RHO_alpha_C_MupW-like"/>
    <property type="match status" value="1"/>
</dbReference>
<evidence type="ECO:0000256" key="1">
    <source>
        <dbReference type="ARBA" id="ARBA00001962"/>
    </source>
</evidence>
<evidence type="ECO:0000256" key="5">
    <source>
        <dbReference type="ARBA" id="ARBA00023004"/>
    </source>
</evidence>
<organism evidence="9 10">
    <name type="scientific">Actinomadura physcomitrii</name>
    <dbReference type="NCBI Taxonomy" id="2650748"/>
    <lineage>
        <taxon>Bacteria</taxon>
        <taxon>Bacillati</taxon>
        <taxon>Actinomycetota</taxon>
        <taxon>Actinomycetes</taxon>
        <taxon>Streptosporangiales</taxon>
        <taxon>Thermomonosporaceae</taxon>
        <taxon>Actinomadura</taxon>
    </lineage>
</organism>
<dbReference type="SUPFAM" id="SSF50022">
    <property type="entry name" value="ISP domain"/>
    <property type="match status" value="1"/>
</dbReference>
<dbReference type="PRINTS" id="PR00090">
    <property type="entry name" value="RNGDIOXGNASE"/>
</dbReference>
<evidence type="ECO:0000256" key="7">
    <source>
        <dbReference type="SAM" id="MobiDB-lite"/>
    </source>
</evidence>
<dbReference type="InterPro" id="IPR036922">
    <property type="entry name" value="Rieske_2Fe-2S_sf"/>
</dbReference>
<feature type="region of interest" description="Disordered" evidence="7">
    <location>
        <begin position="1"/>
        <end position="23"/>
    </location>
</feature>
<evidence type="ECO:0000256" key="6">
    <source>
        <dbReference type="ARBA" id="ARBA00023014"/>
    </source>
</evidence>
<dbReference type="GO" id="GO:0005506">
    <property type="term" value="F:iron ion binding"/>
    <property type="evidence" value="ECO:0007669"/>
    <property type="project" value="InterPro"/>
</dbReference>
<evidence type="ECO:0000259" key="8">
    <source>
        <dbReference type="PROSITE" id="PS51296"/>
    </source>
</evidence>
<dbReference type="PANTHER" id="PTHR43756:SF5">
    <property type="entry name" value="CHOLINE MONOOXYGENASE, CHLOROPLASTIC"/>
    <property type="match status" value="1"/>
</dbReference>
<evidence type="ECO:0000256" key="2">
    <source>
        <dbReference type="ARBA" id="ARBA00022714"/>
    </source>
</evidence>
<evidence type="ECO:0000313" key="10">
    <source>
        <dbReference type="Proteomes" id="UP000462055"/>
    </source>
</evidence>
<evidence type="ECO:0000256" key="3">
    <source>
        <dbReference type="ARBA" id="ARBA00022723"/>
    </source>
</evidence>
<dbReference type="Pfam" id="PF00355">
    <property type="entry name" value="Rieske"/>
    <property type="match status" value="1"/>
</dbReference>
<dbReference type="InterPro" id="IPR015879">
    <property type="entry name" value="Ring_hydroxy_dOase_asu_C_dom"/>
</dbReference>
<keyword evidence="5" id="KW-0408">Iron</keyword>
<comment type="caution">
    <text evidence="9">The sequence shown here is derived from an EMBL/GenBank/DDBJ whole genome shotgun (WGS) entry which is preliminary data.</text>
</comment>